<evidence type="ECO:0000313" key="2">
    <source>
        <dbReference type="EMBL" id="SJZ77418.1"/>
    </source>
</evidence>
<dbReference type="AlphaFoldDB" id="A0A1T4NF49"/>
<feature type="transmembrane region" description="Helical" evidence="1">
    <location>
        <begin position="17"/>
        <end position="37"/>
    </location>
</feature>
<evidence type="ECO:0000256" key="1">
    <source>
        <dbReference type="SAM" id="Phobius"/>
    </source>
</evidence>
<keyword evidence="1" id="KW-0812">Transmembrane</keyword>
<protein>
    <submittedName>
        <fullName evidence="2">Uncharacterized protein</fullName>
    </submittedName>
</protein>
<dbReference type="Proteomes" id="UP000190449">
    <property type="component" value="Unassembled WGS sequence"/>
</dbReference>
<organism evidence="2 3">
    <name type="scientific">Fibrobacter intestinalis</name>
    <dbReference type="NCBI Taxonomy" id="28122"/>
    <lineage>
        <taxon>Bacteria</taxon>
        <taxon>Pseudomonadati</taxon>
        <taxon>Fibrobacterota</taxon>
        <taxon>Fibrobacteria</taxon>
        <taxon>Fibrobacterales</taxon>
        <taxon>Fibrobacteraceae</taxon>
        <taxon>Fibrobacter</taxon>
    </lineage>
</organism>
<dbReference type="RefSeq" id="WP_143394423.1">
    <property type="nucleotide sequence ID" value="NZ_FUWU01000024.1"/>
</dbReference>
<dbReference type="STRING" id="28122.SAMN02745108_01569"/>
<gene>
    <name evidence="2" type="ORF">SAMN02745108_01569</name>
</gene>
<sequence length="80" mass="9138">MCSIISSIFNGLGKTHFNFITSLIVNFVYYGIFFALYKAGKITFTMDTIIMMFGFGMVVNLVITFIEEKVFLRTKIKTTV</sequence>
<keyword evidence="1" id="KW-1133">Transmembrane helix</keyword>
<name>A0A1T4NF49_9BACT</name>
<proteinExistence type="predicted"/>
<keyword evidence="1" id="KW-0472">Membrane</keyword>
<evidence type="ECO:0000313" key="3">
    <source>
        <dbReference type="Proteomes" id="UP000190449"/>
    </source>
</evidence>
<accession>A0A1T4NF49</accession>
<feature type="transmembrane region" description="Helical" evidence="1">
    <location>
        <begin position="49"/>
        <end position="66"/>
    </location>
</feature>
<dbReference type="EMBL" id="FUWU01000024">
    <property type="protein sequence ID" value="SJZ77418.1"/>
    <property type="molecule type" value="Genomic_DNA"/>
</dbReference>
<reference evidence="2 3" key="1">
    <citation type="submission" date="2017-02" db="EMBL/GenBank/DDBJ databases">
        <authorList>
            <person name="Peterson S.W."/>
        </authorList>
    </citation>
    <scope>NUCLEOTIDE SEQUENCE [LARGE SCALE GENOMIC DNA]</scope>
    <source>
        <strain evidence="2 3">ATCC 43854</strain>
    </source>
</reference>